<proteinExistence type="inferred from homology"/>
<evidence type="ECO:0000313" key="9">
    <source>
        <dbReference type="EMBL" id="GAA3976645.1"/>
    </source>
</evidence>
<keyword evidence="3 7" id="KW-0963">Cytoplasm</keyword>
<dbReference type="CDD" id="cd02440">
    <property type="entry name" value="AdoMet_MTases"/>
    <property type="match status" value="1"/>
</dbReference>
<name>A0ABP7Q5K3_9GAMM</name>
<dbReference type="InterPro" id="IPR000682">
    <property type="entry name" value="PCMT"/>
</dbReference>
<evidence type="ECO:0000256" key="4">
    <source>
        <dbReference type="ARBA" id="ARBA00022603"/>
    </source>
</evidence>
<feature type="active site" evidence="7">
    <location>
        <position position="82"/>
    </location>
</feature>
<comment type="similarity">
    <text evidence="2 7">Belongs to the methyltransferase superfamily. L-isoaspartyl/D-aspartyl protein methyltransferase family.</text>
</comment>
<dbReference type="Pfam" id="PF01135">
    <property type="entry name" value="PCMT"/>
    <property type="match status" value="1"/>
</dbReference>
<dbReference type="NCBIfam" id="NF001453">
    <property type="entry name" value="PRK00312.1"/>
    <property type="match status" value="1"/>
</dbReference>
<dbReference type="NCBIfam" id="TIGR00080">
    <property type="entry name" value="pimt"/>
    <property type="match status" value="1"/>
</dbReference>
<feature type="region of interest" description="Disordered" evidence="8">
    <location>
        <begin position="1"/>
        <end position="21"/>
    </location>
</feature>
<dbReference type="EC" id="2.1.1.77" evidence="7"/>
<dbReference type="RefSeq" id="WP_344809173.1">
    <property type="nucleotide sequence ID" value="NZ_BAABBO010000019.1"/>
</dbReference>
<evidence type="ECO:0000256" key="6">
    <source>
        <dbReference type="ARBA" id="ARBA00022691"/>
    </source>
</evidence>
<keyword evidence="5 7" id="KW-0808">Transferase</keyword>
<protein>
    <recommendedName>
        <fullName evidence="7">Protein-L-isoaspartate O-methyltransferase</fullName>
        <ecNumber evidence="7">2.1.1.77</ecNumber>
    </recommendedName>
    <alternativeName>
        <fullName evidence="7">L-isoaspartyl protein carboxyl methyltransferase</fullName>
    </alternativeName>
    <alternativeName>
        <fullName evidence="7">Protein L-isoaspartyl methyltransferase</fullName>
    </alternativeName>
    <alternativeName>
        <fullName evidence="7">Protein-beta-aspartate methyltransferase</fullName>
        <shortName evidence="7">PIMT</shortName>
    </alternativeName>
</protein>
<dbReference type="Gene3D" id="3.40.50.150">
    <property type="entry name" value="Vaccinia Virus protein VP39"/>
    <property type="match status" value="1"/>
</dbReference>
<evidence type="ECO:0000256" key="8">
    <source>
        <dbReference type="SAM" id="MobiDB-lite"/>
    </source>
</evidence>
<dbReference type="PANTHER" id="PTHR11579:SF0">
    <property type="entry name" value="PROTEIN-L-ISOASPARTATE(D-ASPARTATE) O-METHYLTRANSFERASE"/>
    <property type="match status" value="1"/>
</dbReference>
<keyword evidence="10" id="KW-1185">Reference proteome</keyword>
<organism evidence="9 10">
    <name type="scientific">Allohahella marinimesophila</name>
    <dbReference type="NCBI Taxonomy" id="1054972"/>
    <lineage>
        <taxon>Bacteria</taxon>
        <taxon>Pseudomonadati</taxon>
        <taxon>Pseudomonadota</taxon>
        <taxon>Gammaproteobacteria</taxon>
        <taxon>Oceanospirillales</taxon>
        <taxon>Hahellaceae</taxon>
        <taxon>Allohahella</taxon>
    </lineage>
</organism>
<comment type="function">
    <text evidence="7">Catalyzes the methyl esterification of L-isoaspartyl residues in peptides and proteins that result from spontaneous decomposition of normal L-aspartyl and L-asparaginyl residues. It plays a role in the repair and/or degradation of damaged proteins.</text>
</comment>
<dbReference type="PANTHER" id="PTHR11579">
    <property type="entry name" value="PROTEIN-L-ISOASPARTATE O-METHYLTRANSFERASE"/>
    <property type="match status" value="1"/>
</dbReference>
<evidence type="ECO:0000256" key="3">
    <source>
        <dbReference type="ARBA" id="ARBA00022490"/>
    </source>
</evidence>
<dbReference type="Proteomes" id="UP001501337">
    <property type="component" value="Unassembled WGS sequence"/>
</dbReference>
<comment type="caution">
    <text evidence="9">The sequence shown here is derived from an EMBL/GenBank/DDBJ whole genome shotgun (WGS) entry which is preliminary data.</text>
</comment>
<keyword evidence="4 7" id="KW-0489">Methyltransferase</keyword>
<comment type="catalytic activity">
    <reaction evidence="7">
        <text>[protein]-L-isoaspartate + S-adenosyl-L-methionine = [protein]-L-isoaspartate alpha-methyl ester + S-adenosyl-L-homocysteine</text>
        <dbReference type="Rhea" id="RHEA:12705"/>
        <dbReference type="Rhea" id="RHEA-COMP:12143"/>
        <dbReference type="Rhea" id="RHEA-COMP:12144"/>
        <dbReference type="ChEBI" id="CHEBI:57856"/>
        <dbReference type="ChEBI" id="CHEBI:59789"/>
        <dbReference type="ChEBI" id="CHEBI:90596"/>
        <dbReference type="ChEBI" id="CHEBI:90598"/>
        <dbReference type="EC" id="2.1.1.77"/>
    </reaction>
</comment>
<dbReference type="EMBL" id="BAABBO010000019">
    <property type="protein sequence ID" value="GAA3976645.1"/>
    <property type="molecule type" value="Genomic_DNA"/>
</dbReference>
<comment type="subcellular location">
    <subcellularLocation>
        <location evidence="1 7">Cytoplasm</location>
    </subcellularLocation>
</comment>
<evidence type="ECO:0000256" key="5">
    <source>
        <dbReference type="ARBA" id="ARBA00022679"/>
    </source>
</evidence>
<sequence length="248" mass="27106">MTEPTKRGPSSGKAGENFNGIGMTSLRTRQRLIGRLKDKGIADPVVLAAMAEVPRHIFVDEALSHRAYEDASLPIGYNQTLSQPYIVARMTQLVVAAIRDALASEVSDTVTPRRRKVLEIGTGSGYQTAVLAQCCETVYSVERISGLLTQAQDRFRRLGMNNVHCQLADGMLGWPDRRQRFDVIIATAAPGAVPQPLLDQLVDGGTLILPVGEERQHLTTIRRQGDDFVSTKIEEVRFVPLLSGLVGS</sequence>
<evidence type="ECO:0000256" key="1">
    <source>
        <dbReference type="ARBA" id="ARBA00004496"/>
    </source>
</evidence>
<dbReference type="SUPFAM" id="SSF53335">
    <property type="entry name" value="S-adenosyl-L-methionine-dependent methyltransferases"/>
    <property type="match status" value="1"/>
</dbReference>
<gene>
    <name evidence="7" type="primary">pcm</name>
    <name evidence="9" type="ORF">GCM10022278_36890</name>
</gene>
<evidence type="ECO:0000256" key="7">
    <source>
        <dbReference type="HAMAP-Rule" id="MF_00090"/>
    </source>
</evidence>
<reference evidence="10" key="1">
    <citation type="journal article" date="2019" name="Int. J. Syst. Evol. Microbiol.">
        <title>The Global Catalogue of Microorganisms (GCM) 10K type strain sequencing project: providing services to taxonomists for standard genome sequencing and annotation.</title>
        <authorList>
            <consortium name="The Broad Institute Genomics Platform"/>
            <consortium name="The Broad Institute Genome Sequencing Center for Infectious Disease"/>
            <person name="Wu L."/>
            <person name="Ma J."/>
        </authorList>
    </citation>
    <scope>NUCLEOTIDE SEQUENCE [LARGE SCALE GENOMIC DNA]</scope>
    <source>
        <strain evidence="10">JCM 17555</strain>
    </source>
</reference>
<evidence type="ECO:0000256" key="2">
    <source>
        <dbReference type="ARBA" id="ARBA00005369"/>
    </source>
</evidence>
<dbReference type="InterPro" id="IPR029063">
    <property type="entry name" value="SAM-dependent_MTases_sf"/>
</dbReference>
<accession>A0ABP7Q5K3</accession>
<evidence type="ECO:0000313" key="10">
    <source>
        <dbReference type="Proteomes" id="UP001501337"/>
    </source>
</evidence>
<keyword evidence="6 7" id="KW-0949">S-adenosyl-L-methionine</keyword>
<dbReference type="HAMAP" id="MF_00090">
    <property type="entry name" value="PIMT"/>
    <property type="match status" value="1"/>
</dbReference>